<keyword evidence="6" id="KW-1185">Reference proteome</keyword>
<dbReference type="InterPro" id="IPR004087">
    <property type="entry name" value="KH_dom"/>
</dbReference>
<accession>A0A914A7W2</accession>
<feature type="compositionally biased region" description="Pro residues" evidence="2">
    <location>
        <begin position="23"/>
        <end position="38"/>
    </location>
</feature>
<feature type="domain" description="K Homology" evidence="4">
    <location>
        <begin position="327"/>
        <end position="395"/>
    </location>
</feature>
<dbReference type="OMA" id="AQLWIME"/>
<dbReference type="PROSITE" id="PS50084">
    <property type="entry name" value="KH_TYPE_1"/>
    <property type="match status" value="1"/>
</dbReference>
<dbReference type="SMART" id="SM00322">
    <property type="entry name" value="KH"/>
    <property type="match status" value="2"/>
</dbReference>
<organism evidence="5 6">
    <name type="scientific">Patiria miniata</name>
    <name type="common">Bat star</name>
    <name type="synonym">Asterina miniata</name>
    <dbReference type="NCBI Taxonomy" id="46514"/>
    <lineage>
        <taxon>Eukaryota</taxon>
        <taxon>Metazoa</taxon>
        <taxon>Echinodermata</taxon>
        <taxon>Eleutherozoa</taxon>
        <taxon>Asterozoa</taxon>
        <taxon>Asteroidea</taxon>
        <taxon>Valvatacea</taxon>
        <taxon>Valvatida</taxon>
        <taxon>Asterinidae</taxon>
        <taxon>Patiria</taxon>
    </lineage>
</organism>
<dbReference type="AlphaFoldDB" id="A0A914A7W2"/>
<protein>
    <recommendedName>
        <fullName evidence="4">K Homology domain-containing protein</fullName>
    </recommendedName>
</protein>
<feature type="region of interest" description="Disordered" evidence="2">
    <location>
        <begin position="240"/>
        <end position="327"/>
    </location>
</feature>
<feature type="signal peptide" evidence="3">
    <location>
        <begin position="1"/>
        <end position="20"/>
    </location>
</feature>
<dbReference type="CDD" id="cd00105">
    <property type="entry name" value="KH-I"/>
    <property type="match status" value="1"/>
</dbReference>
<reference evidence="5" key="1">
    <citation type="submission" date="2022-11" db="UniProtKB">
        <authorList>
            <consortium name="EnsemblMetazoa"/>
        </authorList>
    </citation>
    <scope>IDENTIFICATION</scope>
</reference>
<feature type="compositionally biased region" description="Polar residues" evidence="2">
    <location>
        <begin position="253"/>
        <end position="262"/>
    </location>
</feature>
<feature type="chain" id="PRO_5037732706" description="K Homology domain-containing protein" evidence="3">
    <location>
        <begin position="21"/>
        <end position="513"/>
    </location>
</feature>
<evidence type="ECO:0000259" key="4">
    <source>
        <dbReference type="SMART" id="SM00322"/>
    </source>
</evidence>
<dbReference type="SUPFAM" id="SSF54791">
    <property type="entry name" value="Eukaryotic type KH-domain (KH-domain type I)"/>
    <property type="match status" value="1"/>
</dbReference>
<feature type="domain" description="K Homology" evidence="4">
    <location>
        <begin position="414"/>
        <end position="480"/>
    </location>
</feature>
<proteinExistence type="predicted"/>
<dbReference type="GO" id="GO:0003723">
    <property type="term" value="F:RNA binding"/>
    <property type="evidence" value="ECO:0007669"/>
    <property type="project" value="UniProtKB-UniRule"/>
</dbReference>
<dbReference type="InterPro" id="IPR036612">
    <property type="entry name" value="KH_dom_type_1_sf"/>
</dbReference>
<keyword evidence="1" id="KW-0694">RNA-binding</keyword>
<evidence type="ECO:0000256" key="3">
    <source>
        <dbReference type="SAM" id="SignalP"/>
    </source>
</evidence>
<evidence type="ECO:0000256" key="1">
    <source>
        <dbReference type="PROSITE-ProRule" id="PRU00117"/>
    </source>
</evidence>
<evidence type="ECO:0000313" key="5">
    <source>
        <dbReference type="EnsemblMetazoa" id="XP_038059890.1"/>
    </source>
</evidence>
<feature type="compositionally biased region" description="Basic and acidic residues" evidence="2">
    <location>
        <begin position="288"/>
        <end position="306"/>
    </location>
</feature>
<dbReference type="RefSeq" id="XP_038059890.1">
    <property type="nucleotide sequence ID" value="XM_038203962.1"/>
</dbReference>
<dbReference type="GeneID" id="119730898"/>
<feature type="compositionally biased region" description="Basic and acidic residues" evidence="2">
    <location>
        <begin position="313"/>
        <end position="324"/>
    </location>
</feature>
<name>A0A914A7W2_PATMI</name>
<keyword evidence="3" id="KW-0732">Signal</keyword>
<sequence length="513" mass="56554">MFDQPQQWLLVLTFSMLTGPFFEPNPEPKPPAPNPWQPPCQFNSTRGMLPIGSNNKTHGPLVEQAEPLLGHHQDIVMPNISRLVTEPVRLVVADPLFPALAVEAAPPLMAPARPSSVVFNSSLLTMKAVRPEILDMPFLPPAALPPISQTAASRPPLRHILPSRMSLVIKVLCSSVGVYFISDLMVVLSAVLSTFGGMTRKIKAAFSCLKDWIFAKIKMIQWLHLRPHPSNLEVVLVEPSQLPGNPEEDDSNTTETEVTNSRPIEGRVTVIFPAPRRLVNSEPQEDKEEGKEEDKVEDKLEDKEEQNPLPPDPQEKDSADKSDSDDTTEVLVLKVKNGLMGRVIGKKGCIVKTMKRDLNLCIMYGNLDVGCSFFRVEGPSSGVNAAKTMIFQRVKSGLEEIDPMEIAHRVSQERIISVQYTYSRCHHGRVMGKDARCLKGFRAMGVKTMTNTVGELNHLELTGNATNVREAQLWIMENMDTPLFATIPDLIEAPKAQAEDDEGASASAAAGPE</sequence>
<dbReference type="OrthoDB" id="10185238at2759"/>
<evidence type="ECO:0000256" key="2">
    <source>
        <dbReference type="SAM" id="MobiDB-lite"/>
    </source>
</evidence>
<evidence type="ECO:0000313" key="6">
    <source>
        <dbReference type="Proteomes" id="UP000887568"/>
    </source>
</evidence>
<dbReference type="Gene3D" id="3.30.310.210">
    <property type="match status" value="1"/>
</dbReference>
<dbReference type="Proteomes" id="UP000887568">
    <property type="component" value="Unplaced"/>
</dbReference>
<dbReference type="EnsemblMetazoa" id="XM_038203962.1">
    <property type="protein sequence ID" value="XP_038059890.1"/>
    <property type="gene ID" value="LOC119730898"/>
</dbReference>
<feature type="region of interest" description="Disordered" evidence="2">
    <location>
        <begin position="22"/>
        <end position="41"/>
    </location>
</feature>